<dbReference type="EMBL" id="CAAALY010007173">
    <property type="protein sequence ID" value="VEL09754.1"/>
    <property type="molecule type" value="Genomic_DNA"/>
</dbReference>
<accession>A0A3S5B0J6</accession>
<dbReference type="Proteomes" id="UP000784294">
    <property type="component" value="Unassembled WGS sequence"/>
</dbReference>
<protein>
    <submittedName>
        <fullName evidence="2">Uncharacterized protein</fullName>
    </submittedName>
</protein>
<evidence type="ECO:0000313" key="3">
    <source>
        <dbReference type="Proteomes" id="UP000784294"/>
    </source>
</evidence>
<organism evidence="2 3">
    <name type="scientific">Protopolystoma xenopodis</name>
    <dbReference type="NCBI Taxonomy" id="117903"/>
    <lineage>
        <taxon>Eukaryota</taxon>
        <taxon>Metazoa</taxon>
        <taxon>Spiralia</taxon>
        <taxon>Lophotrochozoa</taxon>
        <taxon>Platyhelminthes</taxon>
        <taxon>Monogenea</taxon>
        <taxon>Polyopisthocotylea</taxon>
        <taxon>Polystomatidea</taxon>
        <taxon>Polystomatidae</taxon>
        <taxon>Protopolystoma</taxon>
    </lineage>
</organism>
<feature type="region of interest" description="Disordered" evidence="1">
    <location>
        <begin position="768"/>
        <end position="790"/>
    </location>
</feature>
<keyword evidence="3" id="KW-1185">Reference proteome</keyword>
<feature type="compositionally biased region" description="Polar residues" evidence="1">
    <location>
        <begin position="30"/>
        <end position="50"/>
    </location>
</feature>
<dbReference type="AlphaFoldDB" id="A0A3S5B0J6"/>
<proteinExistence type="predicted"/>
<evidence type="ECO:0000256" key="1">
    <source>
        <dbReference type="SAM" id="MobiDB-lite"/>
    </source>
</evidence>
<sequence>MAPKRCNLWFKSKQFKTKDKQILHGVRHSPPSSNTSSPDGSPKLQKSPTGSPKLPRALDAAAPPETGDSQIPMATTTIKPQNLRCLCCTRCLRPFHRLGRRQIKTPACPAVGVADDPTNSSMCSRFPSPTGTATNAEAPYSCHKPSTMIISGPSEPASATASGPVGKLDLTLTETIDDRYQKEGSERTEDGVNRCLEPRKCDLDSATPCHNRVHTGEPFSAALTCEKPTQSQSFQPLSSIQVHFPRASLLKGDQAIESTSSDGGRGVYPGRLDTELGTYRVAATEADTHASITYGHGFDKTAGHTNKQGETVFISAKVHCPQSKSDTPFSQTRDFSVLPHCTYATNANPTATVQIPCTPSSSSSTVTPVPTSVAPFHPNGQPVGVEKGPRLGVVETNKPESCPLGATPISSFASLSPSIPPSTPIRADVPIVSDRTGCNDAVTTHTTAKIATTNTTHSVNSTQSTFILTSDHYDHLTRNKLVPTNSERFAPSTVDKPAPLVNKRRRRLRKRLRNWLYGLLSPCGCARRRAGSESPPFTAHSQPFPLPRERARSRARISGKPRRTCCSPCCLGCCTCCCRGYSGSTESFATVQTNVRNSRYILSPQTTDKSAEYKEHEVAAGDVEEYWYGSRSPATLVRELHETICSVEVIQPQKSPKHLVEASKANLTSLVTEQEANSRLKSEELNNQFTLQAATTPAYSGGHQIEQKESEEYTKTKIYPYTRPGCTTALLLASDGLSDTEKSWLSEAVNRPEEVLVQRQAKRILLPESDSLCSDEQNGEEESFKELEPDEPDAIHLTKINLPELVVLEGTEVVTFSSVDSLASWQAKELQCDGKKTNFYSQIEQEDEEESDFVSMQSSSSVDLEEAGALVSQVETLTKESQLEASHEETVSDDVFGTFSEVDESVRRAVISDACCVVALAREEAALICQSRHTVFASLLANGTVPHATEVIANTADCEASKLASVLVTDLDKVSSCGVTSTSSIAGSVDTQMNMQLIESVDAASEPEYISLGSTEVQVGGITSQNF</sequence>
<feature type="region of interest" description="Disordered" evidence="1">
    <location>
        <begin position="17"/>
        <end position="71"/>
    </location>
</feature>
<evidence type="ECO:0000313" key="2">
    <source>
        <dbReference type="EMBL" id="VEL09754.1"/>
    </source>
</evidence>
<name>A0A3S5B0J6_9PLAT</name>
<comment type="caution">
    <text evidence="2">The sequence shown here is derived from an EMBL/GenBank/DDBJ whole genome shotgun (WGS) entry which is preliminary data.</text>
</comment>
<gene>
    <name evidence="2" type="ORF">PXEA_LOCUS3194</name>
</gene>
<reference evidence="2" key="1">
    <citation type="submission" date="2018-11" db="EMBL/GenBank/DDBJ databases">
        <authorList>
            <consortium name="Pathogen Informatics"/>
        </authorList>
    </citation>
    <scope>NUCLEOTIDE SEQUENCE</scope>
</reference>